<feature type="signal peptide" evidence="7">
    <location>
        <begin position="1"/>
        <end position="22"/>
    </location>
</feature>
<dbReference type="Gene3D" id="1.10.510.10">
    <property type="entry name" value="Transferase(Phosphotransferase) domain 1"/>
    <property type="match status" value="1"/>
</dbReference>
<evidence type="ECO:0000313" key="11">
    <source>
        <dbReference type="Proteomes" id="UP001279734"/>
    </source>
</evidence>
<keyword evidence="2" id="KW-0808">Transferase</keyword>
<keyword evidence="3" id="KW-0547">Nucleotide-binding</keyword>
<dbReference type="SUPFAM" id="SSF54556">
    <property type="entry name" value="Chitinase insertion domain"/>
    <property type="match status" value="1"/>
</dbReference>
<evidence type="ECO:0000256" key="3">
    <source>
        <dbReference type="ARBA" id="ARBA00022741"/>
    </source>
</evidence>
<keyword evidence="1" id="KW-0723">Serine/threonine-protein kinase</keyword>
<dbReference type="GO" id="GO:0005886">
    <property type="term" value="C:plasma membrane"/>
    <property type="evidence" value="ECO:0007669"/>
    <property type="project" value="TreeGrafter"/>
</dbReference>
<dbReference type="GO" id="GO:0004674">
    <property type="term" value="F:protein serine/threonine kinase activity"/>
    <property type="evidence" value="ECO:0007669"/>
    <property type="project" value="UniProtKB-KW"/>
</dbReference>
<dbReference type="GO" id="GO:0005975">
    <property type="term" value="P:carbohydrate metabolic process"/>
    <property type="evidence" value="ECO:0007669"/>
    <property type="project" value="InterPro"/>
</dbReference>
<dbReference type="FunFam" id="3.30.200.20:FF:000951">
    <property type="entry name" value="Uncharacterized protein"/>
    <property type="match status" value="1"/>
</dbReference>
<dbReference type="Pfam" id="PF07714">
    <property type="entry name" value="PK_Tyr_Ser-Thr"/>
    <property type="match status" value="1"/>
</dbReference>
<dbReference type="InterPro" id="IPR011583">
    <property type="entry name" value="Chitinase_II/V-like_cat"/>
</dbReference>
<dbReference type="InterPro" id="IPR029070">
    <property type="entry name" value="Chitinase_insertion_sf"/>
</dbReference>
<dbReference type="InterPro" id="IPR000719">
    <property type="entry name" value="Prot_kinase_dom"/>
</dbReference>
<dbReference type="GO" id="GO:0008061">
    <property type="term" value="F:chitin binding"/>
    <property type="evidence" value="ECO:0007669"/>
    <property type="project" value="InterPro"/>
</dbReference>
<dbReference type="CDD" id="cd14066">
    <property type="entry name" value="STKc_IRAK"/>
    <property type="match status" value="1"/>
</dbReference>
<organism evidence="10 11">
    <name type="scientific">Nepenthes gracilis</name>
    <name type="common">Slender pitcher plant</name>
    <dbReference type="NCBI Taxonomy" id="150966"/>
    <lineage>
        <taxon>Eukaryota</taxon>
        <taxon>Viridiplantae</taxon>
        <taxon>Streptophyta</taxon>
        <taxon>Embryophyta</taxon>
        <taxon>Tracheophyta</taxon>
        <taxon>Spermatophyta</taxon>
        <taxon>Magnoliopsida</taxon>
        <taxon>eudicotyledons</taxon>
        <taxon>Gunneridae</taxon>
        <taxon>Pentapetalae</taxon>
        <taxon>Caryophyllales</taxon>
        <taxon>Nepenthaceae</taxon>
        <taxon>Nepenthes</taxon>
    </lineage>
</organism>
<dbReference type="InterPro" id="IPR001223">
    <property type="entry name" value="Glyco_hydro18_cat"/>
</dbReference>
<evidence type="ECO:0000256" key="6">
    <source>
        <dbReference type="SAM" id="Phobius"/>
    </source>
</evidence>
<dbReference type="Proteomes" id="UP001279734">
    <property type="component" value="Unassembled WGS sequence"/>
</dbReference>
<dbReference type="Gene3D" id="3.20.20.80">
    <property type="entry name" value="Glycosidases"/>
    <property type="match status" value="1"/>
</dbReference>
<protein>
    <submittedName>
        <fullName evidence="10">Uncharacterized protein</fullName>
    </submittedName>
</protein>
<dbReference type="SMART" id="SM00636">
    <property type="entry name" value="Glyco_18"/>
    <property type="match status" value="1"/>
</dbReference>
<evidence type="ECO:0000313" key="10">
    <source>
        <dbReference type="EMBL" id="GMH04474.1"/>
    </source>
</evidence>
<dbReference type="InterPro" id="IPR008271">
    <property type="entry name" value="Ser/Thr_kinase_AS"/>
</dbReference>
<evidence type="ECO:0000256" key="4">
    <source>
        <dbReference type="ARBA" id="ARBA00022777"/>
    </source>
</evidence>
<dbReference type="PROSITE" id="PS00108">
    <property type="entry name" value="PROTEIN_KINASE_ST"/>
    <property type="match status" value="1"/>
</dbReference>
<dbReference type="FunFam" id="3.10.50.10:FF:000015">
    <property type="entry name" value="Chitotriosidase-1"/>
    <property type="match status" value="1"/>
</dbReference>
<keyword evidence="4" id="KW-0418">Kinase</keyword>
<feature type="domain" description="Protein kinase" evidence="8">
    <location>
        <begin position="429"/>
        <end position="708"/>
    </location>
</feature>
<keyword evidence="6" id="KW-1133">Transmembrane helix</keyword>
<dbReference type="AlphaFoldDB" id="A0AAD3S4S4"/>
<evidence type="ECO:0000256" key="5">
    <source>
        <dbReference type="ARBA" id="ARBA00022840"/>
    </source>
</evidence>
<proteinExistence type="predicted"/>
<name>A0AAD3S4S4_NEPGR</name>
<evidence type="ECO:0000259" key="9">
    <source>
        <dbReference type="PROSITE" id="PS51910"/>
    </source>
</evidence>
<dbReference type="CDD" id="cd02879">
    <property type="entry name" value="GH18_plant_chitinase_class_V"/>
    <property type="match status" value="1"/>
</dbReference>
<dbReference type="PANTHER" id="PTHR27002:SF559">
    <property type="entry name" value="CYSTEINE-RICH RLK (RECEPTOR-LIKE KINASE) PROTEIN"/>
    <property type="match status" value="1"/>
</dbReference>
<evidence type="ECO:0000259" key="8">
    <source>
        <dbReference type="PROSITE" id="PS50011"/>
    </source>
</evidence>
<sequence>MAYKLIIIFLLLLHNKSLHSTAQTWVKSGYWLTVNEFPVTEIDSSLFTHLFCAFASLNSSTFHLSIPARDEDYFSSFTTTVKLKNPSVLTLLSIGDSRIAPIFFSMLSNSSFRKSFIDSSVKTARRYGFDGIDLCCLDQRNTSSNMKDMGTLFEEWRAAVDSEARINSGMRKLILTIALYYLPENFPVNSIQRSFDWVHIIAFDYYVSLRDKFVHPHAALYDPFSNVSTDYGIREWINKGLSVGKMVLGLPYHGYAWTLMNPKNKMIGAPSSGPAITPDGSMSYNFIKEYVHSYGAVILYNSTYVENYCTIGSFWIGFDDVEAIKTKVSYVKEKGLLGYTVFQVGNDDNWVLSKAAADSIDGKNQPNKSLLLAKIIVPVALVALLLGLTLYFFRRRLHNYMTDASAFRSDSPDLEVFSFADIRAATNDFAPENMLGEGGFGPVYKGKLQNGQEIAVKRLSKTSKQGFEELKTEVTLTVRLQHVNLVKIMGFCIEKGEKMLVYEYLRNKSLDFYIFDNTRQFLLDWEKRVYIIEGIIQGLLYLQEYSRFTIIHRDLKASNILLDDELRPKISDFGLARMFHKSEHEANTDRIVGTYGYVPPEYVKQGLYSTKYDVYSFGVLLLQIISGKRNNCLYGINKNLNLLEYAYDLWKDDRGMEFIDLALDDSSSRFKLMRCLQIALLCVQEKQEDRPSMLQVSTMLTNETEPMMIPKRPAFSIKRDEDASFKLNMSSINDPVITEMGPR</sequence>
<dbReference type="SMART" id="SM00220">
    <property type="entry name" value="S_TKc"/>
    <property type="match status" value="1"/>
</dbReference>
<gene>
    <name evidence="10" type="ORF">Nepgr_006313</name>
</gene>
<dbReference type="PROSITE" id="PS50011">
    <property type="entry name" value="PROTEIN_KINASE_DOM"/>
    <property type="match status" value="1"/>
</dbReference>
<keyword evidence="5" id="KW-0067">ATP-binding</keyword>
<feature type="transmembrane region" description="Helical" evidence="6">
    <location>
        <begin position="371"/>
        <end position="393"/>
    </location>
</feature>
<dbReference type="PANTHER" id="PTHR27002">
    <property type="entry name" value="RECEPTOR-LIKE SERINE/THREONINE-PROTEIN KINASE SD1-8"/>
    <property type="match status" value="1"/>
</dbReference>
<dbReference type="FunFam" id="1.10.510.10:FF:001964">
    <property type="entry name" value="Uncharacterized protein"/>
    <property type="match status" value="1"/>
</dbReference>
<dbReference type="SUPFAM" id="SSF51445">
    <property type="entry name" value="(Trans)glycosidases"/>
    <property type="match status" value="1"/>
</dbReference>
<feature type="domain" description="GH18" evidence="9">
    <location>
        <begin position="25"/>
        <end position="363"/>
    </location>
</feature>
<keyword evidence="11" id="KW-1185">Reference proteome</keyword>
<dbReference type="Pfam" id="PF00704">
    <property type="entry name" value="Glyco_hydro_18"/>
    <property type="match status" value="1"/>
</dbReference>
<keyword evidence="6" id="KW-0812">Transmembrane</keyword>
<keyword evidence="6" id="KW-0472">Membrane</keyword>
<dbReference type="InterPro" id="IPR001245">
    <property type="entry name" value="Ser-Thr/Tyr_kinase_cat_dom"/>
</dbReference>
<comment type="caution">
    <text evidence="10">The sequence shown here is derived from an EMBL/GenBank/DDBJ whole genome shotgun (WGS) entry which is preliminary data.</text>
</comment>
<evidence type="ECO:0000256" key="1">
    <source>
        <dbReference type="ARBA" id="ARBA00022527"/>
    </source>
</evidence>
<dbReference type="InterPro" id="IPR011009">
    <property type="entry name" value="Kinase-like_dom_sf"/>
</dbReference>
<dbReference type="Gene3D" id="3.10.50.10">
    <property type="match status" value="1"/>
</dbReference>
<feature type="chain" id="PRO_5042176781" evidence="7">
    <location>
        <begin position="23"/>
        <end position="743"/>
    </location>
</feature>
<evidence type="ECO:0000256" key="7">
    <source>
        <dbReference type="SAM" id="SignalP"/>
    </source>
</evidence>
<dbReference type="EMBL" id="BSYO01000005">
    <property type="protein sequence ID" value="GMH04474.1"/>
    <property type="molecule type" value="Genomic_DNA"/>
</dbReference>
<dbReference type="Gene3D" id="3.30.200.20">
    <property type="entry name" value="Phosphorylase Kinase, domain 1"/>
    <property type="match status" value="1"/>
</dbReference>
<dbReference type="PROSITE" id="PS51910">
    <property type="entry name" value="GH18_2"/>
    <property type="match status" value="1"/>
</dbReference>
<evidence type="ECO:0000256" key="2">
    <source>
        <dbReference type="ARBA" id="ARBA00022679"/>
    </source>
</evidence>
<keyword evidence="7" id="KW-0732">Signal</keyword>
<reference evidence="10" key="1">
    <citation type="submission" date="2023-05" db="EMBL/GenBank/DDBJ databases">
        <title>Nepenthes gracilis genome sequencing.</title>
        <authorList>
            <person name="Fukushima K."/>
        </authorList>
    </citation>
    <scope>NUCLEOTIDE SEQUENCE</scope>
    <source>
        <strain evidence="10">SING2019-196</strain>
    </source>
</reference>
<dbReference type="SUPFAM" id="SSF56112">
    <property type="entry name" value="Protein kinase-like (PK-like)"/>
    <property type="match status" value="1"/>
</dbReference>
<accession>A0AAD3S4S4</accession>
<dbReference type="InterPro" id="IPR017853">
    <property type="entry name" value="GH"/>
</dbReference>
<dbReference type="GO" id="GO:0005524">
    <property type="term" value="F:ATP binding"/>
    <property type="evidence" value="ECO:0007669"/>
    <property type="project" value="UniProtKB-KW"/>
</dbReference>